<reference evidence="3" key="2">
    <citation type="journal article" date="2021" name="PeerJ">
        <title>Extensive microbial diversity within the chicken gut microbiome revealed by metagenomics and culture.</title>
        <authorList>
            <person name="Gilroy R."/>
            <person name="Ravi A."/>
            <person name="Getino M."/>
            <person name="Pursley I."/>
            <person name="Horton D.L."/>
            <person name="Alikhan N.F."/>
            <person name="Baker D."/>
            <person name="Gharbi K."/>
            <person name="Hall N."/>
            <person name="Watson M."/>
            <person name="Adriaenssens E.M."/>
            <person name="Foster-Nyarko E."/>
            <person name="Jarju S."/>
            <person name="Secka A."/>
            <person name="Antonio M."/>
            <person name="Oren A."/>
            <person name="Chaudhuri R.R."/>
            <person name="La Ragione R."/>
            <person name="Hildebrand F."/>
            <person name="Pallen M.J."/>
        </authorList>
    </citation>
    <scope>NUCLEOTIDE SEQUENCE</scope>
    <source>
        <strain evidence="3">ChiSjej1B19-7085</strain>
    </source>
</reference>
<evidence type="ECO:0000313" key="3">
    <source>
        <dbReference type="EMBL" id="HIR56288.1"/>
    </source>
</evidence>
<sequence length="348" mass="39320">MKRLFFLLIFLLTWYLAAMYHLPSLLVLALAEALAFVVMFLVCRRLKRRFRVTFGQCAAVVYKNQRTAFPLRTENSGRLPVGRFRVRLRVTYADGSKRKVRLLYAEPDSGEEPVFYLELPWCGPVTLSLDRVELFDYLSLFRAEIRLSEELSISVLPAEQAAQVVLPSAPADPDGAEEDVKPARGGTSGEFLRLREYAAGDPYRQIHWNQTARTGTLWIKEYQREQDRTVLLSLDLRSRKRRKAPELDAFFEVLSALTLGILHQGASVCVQWLGKDGQPGKWLVQSDADCRALLLFLYQNGCVPGGGEMVSDGLCLTLDLALFSEGAEVFRFSCKKYAGELARTPLIL</sequence>
<evidence type="ECO:0000313" key="4">
    <source>
        <dbReference type="Proteomes" id="UP000886785"/>
    </source>
</evidence>
<dbReference type="AlphaFoldDB" id="A0A9D1J0J4"/>
<dbReference type="InterPro" id="IPR002881">
    <property type="entry name" value="DUF58"/>
</dbReference>
<proteinExistence type="predicted"/>
<keyword evidence="1" id="KW-0472">Membrane</keyword>
<keyword evidence="1" id="KW-0812">Transmembrane</keyword>
<dbReference type="Pfam" id="PF01882">
    <property type="entry name" value="DUF58"/>
    <property type="match status" value="1"/>
</dbReference>
<gene>
    <name evidence="3" type="ORF">IAA54_01330</name>
</gene>
<reference evidence="3" key="1">
    <citation type="submission" date="2020-10" db="EMBL/GenBank/DDBJ databases">
        <authorList>
            <person name="Gilroy R."/>
        </authorList>
    </citation>
    <scope>NUCLEOTIDE SEQUENCE</scope>
    <source>
        <strain evidence="3">ChiSjej1B19-7085</strain>
    </source>
</reference>
<comment type="caution">
    <text evidence="3">The sequence shown here is derived from an EMBL/GenBank/DDBJ whole genome shotgun (WGS) entry which is preliminary data.</text>
</comment>
<protein>
    <submittedName>
        <fullName evidence="3">DUF58 domain-containing protein</fullName>
    </submittedName>
</protein>
<feature type="domain" description="DUF58" evidence="2">
    <location>
        <begin position="194"/>
        <end position="242"/>
    </location>
</feature>
<dbReference type="PANTHER" id="PTHR34351">
    <property type="entry name" value="SLR1927 PROTEIN-RELATED"/>
    <property type="match status" value="1"/>
</dbReference>
<dbReference type="PANTHER" id="PTHR34351:SF1">
    <property type="entry name" value="SLR1927 PROTEIN"/>
    <property type="match status" value="1"/>
</dbReference>
<accession>A0A9D1J0J4</accession>
<organism evidence="3 4">
    <name type="scientific">Candidatus Gallacutalibacter pullicola</name>
    <dbReference type="NCBI Taxonomy" id="2840830"/>
    <lineage>
        <taxon>Bacteria</taxon>
        <taxon>Bacillati</taxon>
        <taxon>Bacillota</taxon>
        <taxon>Clostridia</taxon>
        <taxon>Eubacteriales</taxon>
        <taxon>Candidatus Gallacutalibacter</taxon>
    </lineage>
</organism>
<evidence type="ECO:0000259" key="2">
    <source>
        <dbReference type="Pfam" id="PF01882"/>
    </source>
</evidence>
<name>A0A9D1J0J4_9FIRM</name>
<keyword evidence="1" id="KW-1133">Transmembrane helix</keyword>
<dbReference type="EMBL" id="DVHF01000015">
    <property type="protein sequence ID" value="HIR56288.1"/>
    <property type="molecule type" value="Genomic_DNA"/>
</dbReference>
<dbReference type="Proteomes" id="UP000886785">
    <property type="component" value="Unassembled WGS sequence"/>
</dbReference>
<evidence type="ECO:0000256" key="1">
    <source>
        <dbReference type="SAM" id="Phobius"/>
    </source>
</evidence>
<feature type="transmembrane region" description="Helical" evidence="1">
    <location>
        <begin position="29"/>
        <end position="46"/>
    </location>
</feature>